<gene>
    <name evidence="2" type="ORF">GCU85_01610</name>
</gene>
<dbReference type="Proteomes" id="UP000471298">
    <property type="component" value="Unassembled WGS sequence"/>
</dbReference>
<dbReference type="GO" id="GO:0016491">
    <property type="term" value="F:oxidoreductase activity"/>
    <property type="evidence" value="ECO:0007669"/>
    <property type="project" value="InterPro"/>
</dbReference>
<reference evidence="2 3" key="1">
    <citation type="submission" date="2019-10" db="EMBL/GenBank/DDBJ databases">
        <title>Cardiobacteriales fam. a chemoheterotrophic member of the order Cardiobacteriales, and proposal of Cardiobacteriales fam. nov.</title>
        <authorList>
            <person name="Wang C."/>
        </authorList>
    </citation>
    <scope>NUCLEOTIDE SEQUENCE [LARGE SCALE GENOMIC DNA]</scope>
    <source>
        <strain evidence="2 3">ML27</strain>
    </source>
</reference>
<evidence type="ECO:0000313" key="2">
    <source>
        <dbReference type="EMBL" id="MPV85430.1"/>
    </source>
</evidence>
<dbReference type="InterPro" id="IPR050464">
    <property type="entry name" value="Zeta_carotene_desat/Oxidored"/>
</dbReference>
<dbReference type="InParanoid" id="A0A6N7EV73"/>
<keyword evidence="3" id="KW-1185">Reference proteome</keyword>
<dbReference type="Pfam" id="PF01593">
    <property type="entry name" value="Amino_oxidase"/>
    <property type="match status" value="1"/>
</dbReference>
<evidence type="ECO:0000313" key="3">
    <source>
        <dbReference type="Proteomes" id="UP000471298"/>
    </source>
</evidence>
<dbReference type="AlphaFoldDB" id="A0A6N7EV73"/>
<comment type="caution">
    <text evidence="2">The sequence shown here is derived from an EMBL/GenBank/DDBJ whole genome shotgun (WGS) entry which is preliminary data.</text>
</comment>
<dbReference type="InterPro" id="IPR036188">
    <property type="entry name" value="FAD/NAD-bd_sf"/>
</dbReference>
<dbReference type="EMBL" id="WHNW01000002">
    <property type="protein sequence ID" value="MPV85430.1"/>
    <property type="molecule type" value="Genomic_DNA"/>
</dbReference>
<feature type="domain" description="Amine oxidase" evidence="1">
    <location>
        <begin position="10"/>
        <end position="333"/>
    </location>
</feature>
<dbReference type="InterPro" id="IPR002937">
    <property type="entry name" value="Amino_oxidase"/>
</dbReference>
<name>A0A6N7EV73_9GAMM</name>
<dbReference type="Gene3D" id="3.50.50.60">
    <property type="entry name" value="FAD/NAD(P)-binding domain"/>
    <property type="match status" value="1"/>
</dbReference>
<evidence type="ECO:0000259" key="1">
    <source>
        <dbReference type="Pfam" id="PF01593"/>
    </source>
</evidence>
<sequence length="432" mass="48459">MKIAVIGTGISGMAVSYLLHPQHDITVYEQSDYIGGHSRTRTVQHDGQTIAVDTGFIVFNARNYPHLCALFKHLDIPTASSNMSFGVSIDNGWLEYGTNQLLGLLAQKKNLCRPKFYRLLADILRFNRQAKRYVEKNPQASMAQCLTDLRLSNWFRDYYLLAMGGAIWSTPSTEMLAFPAKTLIQFFDNHGLLTVNDQPQWHTVLGGSQTYIKKLTASFSHRIRLNTGVKRVKRLPDGVAVIDCLDQTEHYDQVIFACHSDQALAMIAQPTAAETSVLGRIRYQPNQAVLHTDARLMPHHQSAWSSWVYLSRSQTNPQTNLQPTSPTHPANGVSLTYWMNNLQPLGTAKPLFVTLNPAEPPDARLIYDTHTFHHPLFDADAIAAQQALASIQGTDKLWFCGAWQRYGFHEDGLLSAVNLARQFGVTPPWEAL</sequence>
<accession>A0A6N7EV73</accession>
<organism evidence="2 3">
    <name type="scientific">Ostreibacterium oceani</name>
    <dbReference type="NCBI Taxonomy" id="2654998"/>
    <lineage>
        <taxon>Bacteria</taxon>
        <taxon>Pseudomonadati</taxon>
        <taxon>Pseudomonadota</taxon>
        <taxon>Gammaproteobacteria</taxon>
        <taxon>Cardiobacteriales</taxon>
        <taxon>Ostreibacteriaceae</taxon>
        <taxon>Ostreibacterium</taxon>
    </lineage>
</organism>
<dbReference type="RefSeq" id="WP_152808682.1">
    <property type="nucleotide sequence ID" value="NZ_WHNW01000002.1"/>
</dbReference>
<dbReference type="Gene3D" id="1.10.405.20">
    <property type="match status" value="1"/>
</dbReference>
<protein>
    <submittedName>
        <fullName evidence="2">NAD(P)-binding protein</fullName>
    </submittedName>
</protein>
<proteinExistence type="predicted"/>
<dbReference type="PANTHER" id="PTHR42923">
    <property type="entry name" value="PROTOPORPHYRINOGEN OXIDASE"/>
    <property type="match status" value="1"/>
</dbReference>
<dbReference type="SUPFAM" id="SSF51905">
    <property type="entry name" value="FAD/NAD(P)-binding domain"/>
    <property type="match status" value="1"/>
</dbReference>
<dbReference type="Gene3D" id="3.30.70.1990">
    <property type="match status" value="1"/>
</dbReference>
<dbReference type="PANTHER" id="PTHR42923:SF17">
    <property type="entry name" value="AMINE OXIDASE DOMAIN-CONTAINING PROTEIN"/>
    <property type="match status" value="1"/>
</dbReference>